<reference evidence="1 2" key="1">
    <citation type="journal article" date="2020" name="Cell">
        <title>Large-Scale Comparative Analyses of Tick Genomes Elucidate Their Genetic Diversity and Vector Capacities.</title>
        <authorList>
            <consortium name="Tick Genome and Microbiome Consortium (TIGMIC)"/>
            <person name="Jia N."/>
            <person name="Wang J."/>
            <person name="Shi W."/>
            <person name="Du L."/>
            <person name="Sun Y."/>
            <person name="Zhan W."/>
            <person name="Jiang J.F."/>
            <person name="Wang Q."/>
            <person name="Zhang B."/>
            <person name="Ji P."/>
            <person name="Bell-Sakyi L."/>
            <person name="Cui X.M."/>
            <person name="Yuan T.T."/>
            <person name="Jiang B.G."/>
            <person name="Yang W.F."/>
            <person name="Lam T.T."/>
            <person name="Chang Q.C."/>
            <person name="Ding S.J."/>
            <person name="Wang X.J."/>
            <person name="Zhu J.G."/>
            <person name="Ruan X.D."/>
            <person name="Zhao L."/>
            <person name="Wei J.T."/>
            <person name="Ye R.Z."/>
            <person name="Que T.C."/>
            <person name="Du C.H."/>
            <person name="Zhou Y.H."/>
            <person name="Cheng J.X."/>
            <person name="Dai P.F."/>
            <person name="Guo W.B."/>
            <person name="Han X.H."/>
            <person name="Huang E.J."/>
            <person name="Li L.F."/>
            <person name="Wei W."/>
            <person name="Gao Y.C."/>
            <person name="Liu J.Z."/>
            <person name="Shao H.Z."/>
            <person name="Wang X."/>
            <person name="Wang C.C."/>
            <person name="Yang T.C."/>
            <person name="Huo Q.B."/>
            <person name="Li W."/>
            <person name="Chen H.Y."/>
            <person name="Chen S.E."/>
            <person name="Zhou L.G."/>
            <person name="Ni X.B."/>
            <person name="Tian J.H."/>
            <person name="Sheng Y."/>
            <person name="Liu T."/>
            <person name="Pan Y.S."/>
            <person name="Xia L.Y."/>
            <person name="Li J."/>
            <person name="Zhao F."/>
            <person name="Cao W.C."/>
        </authorList>
    </citation>
    <scope>NUCLEOTIDE SEQUENCE [LARGE SCALE GENOMIC DNA]</scope>
    <source>
        <strain evidence="1">HaeL-2018</strain>
    </source>
</reference>
<dbReference type="VEuPathDB" id="VectorBase:HLOH_056231"/>
<evidence type="ECO:0000313" key="1">
    <source>
        <dbReference type="EMBL" id="KAH9385026.1"/>
    </source>
</evidence>
<name>A0A9J6HD07_HAELO</name>
<protein>
    <recommendedName>
        <fullName evidence="3">Zinc finger SWIM domain-containing protein 4</fullName>
    </recommendedName>
</protein>
<dbReference type="AlphaFoldDB" id="A0A9J6HD07"/>
<keyword evidence="2" id="KW-1185">Reference proteome</keyword>
<sequence length="211" mass="23482">MATALRPSCSFVGGNCLSKGERLSNFDPKVFGHRRPESLLDVCAKVVAQHIPFQRIEERYNRIPEPVQRRIIFWSFPRNERDICMYSSLSSDSNSCGDYQKLPFYRGLKLYEAGCVDNVLQVGEYALRRTEQRRLPNGLCAAVHVSTAFSASPVQCTALRSECSRRCNAFRRSQPATVCCDGQSKQKCRGAKASLIEPVCAAAVTPLRPGG</sequence>
<organism evidence="1 2">
    <name type="scientific">Haemaphysalis longicornis</name>
    <name type="common">Bush tick</name>
    <dbReference type="NCBI Taxonomy" id="44386"/>
    <lineage>
        <taxon>Eukaryota</taxon>
        <taxon>Metazoa</taxon>
        <taxon>Ecdysozoa</taxon>
        <taxon>Arthropoda</taxon>
        <taxon>Chelicerata</taxon>
        <taxon>Arachnida</taxon>
        <taxon>Acari</taxon>
        <taxon>Parasitiformes</taxon>
        <taxon>Ixodida</taxon>
        <taxon>Ixodoidea</taxon>
        <taxon>Ixodidae</taxon>
        <taxon>Haemaphysalinae</taxon>
        <taxon>Haemaphysalis</taxon>
    </lineage>
</organism>
<dbReference type="EMBL" id="JABSTR010003705">
    <property type="protein sequence ID" value="KAH9385026.1"/>
    <property type="molecule type" value="Genomic_DNA"/>
</dbReference>
<comment type="caution">
    <text evidence="1">The sequence shown here is derived from an EMBL/GenBank/DDBJ whole genome shotgun (WGS) entry which is preliminary data.</text>
</comment>
<dbReference type="PANTHER" id="PTHR22619:SF0">
    <property type="entry name" value="ZINC FINGER SWIM DOMAIN-CONTAINING PROTEIN 6-LIKE PROTEIN"/>
    <property type="match status" value="1"/>
</dbReference>
<accession>A0A9J6HD07</accession>
<dbReference type="GO" id="GO:0031462">
    <property type="term" value="C:Cul2-RING ubiquitin ligase complex"/>
    <property type="evidence" value="ECO:0007669"/>
    <property type="project" value="TreeGrafter"/>
</dbReference>
<evidence type="ECO:0000313" key="2">
    <source>
        <dbReference type="Proteomes" id="UP000821853"/>
    </source>
</evidence>
<evidence type="ECO:0008006" key="3">
    <source>
        <dbReference type="Google" id="ProtNLM"/>
    </source>
</evidence>
<gene>
    <name evidence="1" type="ORF">HPB48_027062</name>
</gene>
<dbReference type="PANTHER" id="PTHR22619">
    <property type="entry name" value="ZINC FINGER SWIM DOMAIN CONTAINING PROTEIN 4, 5, 6"/>
    <property type="match status" value="1"/>
</dbReference>
<dbReference type="Proteomes" id="UP000821853">
    <property type="component" value="Unassembled WGS sequence"/>
</dbReference>
<proteinExistence type="predicted"/>
<dbReference type="OrthoDB" id="10013584at2759"/>